<dbReference type="Proteomes" id="UP001240150">
    <property type="component" value="Chromosome"/>
</dbReference>
<feature type="region of interest" description="Disordered" evidence="5">
    <location>
        <begin position="299"/>
        <end position="319"/>
    </location>
</feature>
<dbReference type="InterPro" id="IPR000847">
    <property type="entry name" value="LysR_HTH_N"/>
</dbReference>
<comment type="similarity">
    <text evidence="1">Belongs to the LysR transcriptional regulatory family.</text>
</comment>
<sequence>MNLDLNLLFALDALLEEGSVGGAARRLHLSEPATSRALGRIRAVIGDPVLVRSGRRMVLTPRAQELRTEVHALVERARAVFTPPDPPDPATLRRVFTVLADDVATALGPELLARVRAEAPGVTLRFLGEDPAADGGLQLRDGQADLDIGVVPDAPPEIVVEPLFTDRMAAIVRAGHPLTAGELTPERYAAAVHVSASRRGKLTGPIDEALAGLGLTRQVALAVPTFGAALVVVARTDLVGLMPERLGSRAVEALGLVALRPPVPLPPKEIAMAWHQRYDADGAHRWLRDRVRETVAELAGRTAGAPDPAGEAKANTVGH</sequence>
<evidence type="ECO:0000259" key="6">
    <source>
        <dbReference type="PROSITE" id="PS50931"/>
    </source>
</evidence>
<dbReference type="InterPro" id="IPR005119">
    <property type="entry name" value="LysR_subst-bd"/>
</dbReference>
<dbReference type="CDD" id="cd08460">
    <property type="entry name" value="PBP2_DntR_like_1"/>
    <property type="match status" value="1"/>
</dbReference>
<evidence type="ECO:0000313" key="8">
    <source>
        <dbReference type="Proteomes" id="UP001240150"/>
    </source>
</evidence>
<dbReference type="Gene3D" id="3.40.190.10">
    <property type="entry name" value="Periplasmic binding protein-like II"/>
    <property type="match status" value="2"/>
</dbReference>
<dbReference type="InterPro" id="IPR036388">
    <property type="entry name" value="WH-like_DNA-bd_sf"/>
</dbReference>
<feature type="domain" description="HTH lysR-type" evidence="6">
    <location>
        <begin position="3"/>
        <end position="60"/>
    </location>
</feature>
<keyword evidence="2" id="KW-0805">Transcription regulation</keyword>
<dbReference type="RefSeq" id="WP_284915831.1">
    <property type="nucleotide sequence ID" value="NZ_CP126980.1"/>
</dbReference>
<keyword evidence="3" id="KW-0238">DNA-binding</keyword>
<accession>A0ABY8WFU9</accession>
<evidence type="ECO:0000256" key="3">
    <source>
        <dbReference type="ARBA" id="ARBA00023125"/>
    </source>
</evidence>
<dbReference type="PANTHER" id="PTHR30118">
    <property type="entry name" value="HTH-TYPE TRANSCRIPTIONAL REGULATOR LEUO-RELATED"/>
    <property type="match status" value="1"/>
</dbReference>
<dbReference type="Pfam" id="PF00126">
    <property type="entry name" value="HTH_1"/>
    <property type="match status" value="1"/>
</dbReference>
<reference evidence="7 8" key="1">
    <citation type="submission" date="2023-06" db="EMBL/GenBank/DDBJ databases">
        <authorList>
            <person name="Yushchuk O."/>
            <person name="Binda E."/>
            <person name="Ruckert-Reed C."/>
            <person name="Fedorenko V."/>
            <person name="Kalinowski J."/>
            <person name="Marinelli F."/>
        </authorList>
    </citation>
    <scope>NUCLEOTIDE SEQUENCE [LARGE SCALE GENOMIC DNA]</scope>
    <source>
        <strain evidence="7 8">NRRL 3884</strain>
    </source>
</reference>
<protein>
    <submittedName>
        <fullName evidence="7">LysR family transcriptional regulator</fullName>
    </submittedName>
</protein>
<dbReference type="Pfam" id="PF03466">
    <property type="entry name" value="LysR_substrate"/>
    <property type="match status" value="1"/>
</dbReference>
<evidence type="ECO:0000256" key="1">
    <source>
        <dbReference type="ARBA" id="ARBA00009437"/>
    </source>
</evidence>
<dbReference type="Gene3D" id="1.10.10.10">
    <property type="entry name" value="Winged helix-like DNA-binding domain superfamily/Winged helix DNA-binding domain"/>
    <property type="match status" value="1"/>
</dbReference>
<dbReference type="InterPro" id="IPR036390">
    <property type="entry name" value="WH_DNA-bd_sf"/>
</dbReference>
<dbReference type="PROSITE" id="PS50931">
    <property type="entry name" value="HTH_LYSR"/>
    <property type="match status" value="1"/>
</dbReference>
<dbReference type="EMBL" id="CP126980">
    <property type="protein sequence ID" value="WIM94605.1"/>
    <property type="molecule type" value="Genomic_DNA"/>
</dbReference>
<dbReference type="PANTHER" id="PTHR30118:SF15">
    <property type="entry name" value="TRANSCRIPTIONAL REGULATORY PROTEIN"/>
    <property type="match status" value="1"/>
</dbReference>
<proteinExistence type="inferred from homology"/>
<dbReference type="InterPro" id="IPR050389">
    <property type="entry name" value="LysR-type_TF"/>
</dbReference>
<gene>
    <name evidence="7" type="ORF">ACTOB_006644</name>
</gene>
<keyword evidence="4" id="KW-0804">Transcription</keyword>
<organism evidence="7 8">
    <name type="scientific">Actinoplanes oblitus</name>
    <dbReference type="NCBI Taxonomy" id="3040509"/>
    <lineage>
        <taxon>Bacteria</taxon>
        <taxon>Bacillati</taxon>
        <taxon>Actinomycetota</taxon>
        <taxon>Actinomycetes</taxon>
        <taxon>Micromonosporales</taxon>
        <taxon>Micromonosporaceae</taxon>
        <taxon>Actinoplanes</taxon>
    </lineage>
</organism>
<keyword evidence="8" id="KW-1185">Reference proteome</keyword>
<name>A0ABY8WFU9_9ACTN</name>
<evidence type="ECO:0000256" key="5">
    <source>
        <dbReference type="SAM" id="MobiDB-lite"/>
    </source>
</evidence>
<dbReference type="SUPFAM" id="SSF53850">
    <property type="entry name" value="Periplasmic binding protein-like II"/>
    <property type="match status" value="1"/>
</dbReference>
<evidence type="ECO:0000313" key="7">
    <source>
        <dbReference type="EMBL" id="WIM94605.1"/>
    </source>
</evidence>
<evidence type="ECO:0000256" key="4">
    <source>
        <dbReference type="ARBA" id="ARBA00023163"/>
    </source>
</evidence>
<evidence type="ECO:0000256" key="2">
    <source>
        <dbReference type="ARBA" id="ARBA00023015"/>
    </source>
</evidence>
<dbReference type="SUPFAM" id="SSF46785">
    <property type="entry name" value="Winged helix' DNA-binding domain"/>
    <property type="match status" value="1"/>
</dbReference>